<sequence>MWWLSAVPLWGWALAVGGIVLAVGVWWLWTLRTHRAAPTGPAWRSPALRASQAAVVPPEGPAEVTAPIRRVRAGRLPVPGLGRPMRGWQAAAALAAGLGLVAAGVVGWRVDAAQRAEQQQRDLDAAHDAAYPGILPRSGADLVHALVGAIATAHPERGCFFFAPQAGRDFAASVGADTCEHAIDVLSRQVPGGVRGGIAYQNATGAYVLDASATTDIGGGRKVVDACRVNVDPPTAGPSRFGVFTMQQIGGQGSQVVAFSKCP</sequence>
<dbReference type="AlphaFoldDB" id="A0A1I6B3H5"/>
<name>A0A1I6B3H5_9PSEU</name>
<dbReference type="Proteomes" id="UP000199137">
    <property type="component" value="Unassembled WGS sequence"/>
</dbReference>
<gene>
    <name evidence="2" type="ORF">SAMN05421854_1238</name>
</gene>
<keyword evidence="1" id="KW-0472">Membrane</keyword>
<dbReference type="EMBL" id="FOWC01000023">
    <property type="protein sequence ID" value="SFQ75463.1"/>
    <property type="molecule type" value="Genomic_DNA"/>
</dbReference>
<organism evidence="2 3">
    <name type="scientific">Amycolatopsis rubida</name>
    <dbReference type="NCBI Taxonomy" id="112413"/>
    <lineage>
        <taxon>Bacteria</taxon>
        <taxon>Bacillati</taxon>
        <taxon>Actinomycetota</taxon>
        <taxon>Actinomycetes</taxon>
        <taxon>Pseudonocardiales</taxon>
        <taxon>Pseudonocardiaceae</taxon>
        <taxon>Amycolatopsis</taxon>
    </lineage>
</organism>
<evidence type="ECO:0000313" key="3">
    <source>
        <dbReference type="Proteomes" id="UP000199137"/>
    </source>
</evidence>
<feature type="transmembrane region" description="Helical" evidence="1">
    <location>
        <begin position="12"/>
        <end position="29"/>
    </location>
</feature>
<keyword evidence="1" id="KW-0812">Transmembrane</keyword>
<evidence type="ECO:0000256" key="1">
    <source>
        <dbReference type="SAM" id="Phobius"/>
    </source>
</evidence>
<feature type="transmembrane region" description="Helical" evidence="1">
    <location>
        <begin position="90"/>
        <end position="110"/>
    </location>
</feature>
<dbReference type="STRING" id="112413.SAMN05421854_1238"/>
<keyword evidence="1" id="KW-1133">Transmembrane helix</keyword>
<proteinExistence type="predicted"/>
<protein>
    <submittedName>
        <fullName evidence="2">Uncharacterized protein</fullName>
    </submittedName>
</protein>
<reference evidence="2 3" key="1">
    <citation type="submission" date="2016-10" db="EMBL/GenBank/DDBJ databases">
        <authorList>
            <person name="de Groot N.N."/>
        </authorList>
    </citation>
    <scope>NUCLEOTIDE SEQUENCE [LARGE SCALE GENOMIC DNA]</scope>
    <source>
        <strain evidence="2 3">DSM 44637</strain>
    </source>
</reference>
<accession>A0A1I6B3H5</accession>
<evidence type="ECO:0000313" key="2">
    <source>
        <dbReference type="EMBL" id="SFQ75463.1"/>
    </source>
</evidence>